<evidence type="ECO:0000313" key="1">
    <source>
        <dbReference type="EMBL" id="GHF08792.1"/>
    </source>
</evidence>
<sequence length="257" mass="29406">MVRRVNGILDHWLQRWSLQRWQAVLRDAETLDLAALRGARARARALRQALDRVLHVADGRLTLPLIGSDAIQKPLHCDWAYRPELWRGPLSPPGRSAVESKSAFGSEVTVFHDCRVSELTVRQVRNTRESDLAPFGVRMDVFGFDGSFLSLVIELPPSAVDGLKRNHLVRLTTQVEIEKPLELFARLNIQHGPNTEQIVRAVPVDEDEAIVEFDLAYTNLNEKRVDRMWVDLVFENPEMSQMILRDVTFSRRPRAEV</sequence>
<dbReference type="RefSeq" id="WP_191287577.1">
    <property type="nucleotide sequence ID" value="NZ_BNCH01000011.1"/>
</dbReference>
<accession>A0ABQ3J8X5</accession>
<reference evidence="2" key="1">
    <citation type="journal article" date="2019" name="Int. J. Syst. Evol. Microbiol.">
        <title>The Global Catalogue of Microorganisms (GCM) 10K type strain sequencing project: providing services to taxonomists for standard genome sequencing and annotation.</title>
        <authorList>
            <consortium name="The Broad Institute Genomics Platform"/>
            <consortium name="The Broad Institute Genome Sequencing Center for Infectious Disease"/>
            <person name="Wu L."/>
            <person name="Ma J."/>
        </authorList>
    </citation>
    <scope>NUCLEOTIDE SEQUENCE [LARGE SCALE GENOMIC DNA]</scope>
    <source>
        <strain evidence="2">KCTC 42443</strain>
    </source>
</reference>
<keyword evidence="2" id="KW-1185">Reference proteome</keyword>
<dbReference type="EMBL" id="BNCH01000011">
    <property type="protein sequence ID" value="GHF08792.1"/>
    <property type="molecule type" value="Genomic_DNA"/>
</dbReference>
<evidence type="ECO:0000313" key="2">
    <source>
        <dbReference type="Proteomes" id="UP000609802"/>
    </source>
</evidence>
<gene>
    <name evidence="1" type="ORF">GCM10016455_32150</name>
</gene>
<organism evidence="1 2">
    <name type="scientific">Aliiroseovarius zhejiangensis</name>
    <dbReference type="NCBI Taxonomy" id="1632025"/>
    <lineage>
        <taxon>Bacteria</taxon>
        <taxon>Pseudomonadati</taxon>
        <taxon>Pseudomonadota</taxon>
        <taxon>Alphaproteobacteria</taxon>
        <taxon>Rhodobacterales</taxon>
        <taxon>Paracoccaceae</taxon>
        <taxon>Aliiroseovarius</taxon>
    </lineage>
</organism>
<proteinExistence type="predicted"/>
<dbReference type="Pfam" id="PF20086">
    <property type="entry name" value="DUF6478"/>
    <property type="match status" value="1"/>
</dbReference>
<dbReference type="InterPro" id="IPR045514">
    <property type="entry name" value="DUF6478"/>
</dbReference>
<protein>
    <submittedName>
        <fullName evidence="1">Uncharacterized protein</fullName>
    </submittedName>
</protein>
<comment type="caution">
    <text evidence="1">The sequence shown here is derived from an EMBL/GenBank/DDBJ whole genome shotgun (WGS) entry which is preliminary data.</text>
</comment>
<dbReference type="Proteomes" id="UP000609802">
    <property type="component" value="Unassembled WGS sequence"/>
</dbReference>
<name>A0ABQ3J8X5_9RHOB</name>